<evidence type="ECO:0000313" key="1">
    <source>
        <dbReference type="EMBL" id="KAF6812099.1"/>
    </source>
</evidence>
<evidence type="ECO:0000313" key="2">
    <source>
        <dbReference type="Proteomes" id="UP000639643"/>
    </source>
</evidence>
<dbReference type="Proteomes" id="UP000639643">
    <property type="component" value="Unassembled WGS sequence"/>
</dbReference>
<organism evidence="1 2">
    <name type="scientific">Colletotrichum musicola</name>
    <dbReference type="NCBI Taxonomy" id="2175873"/>
    <lineage>
        <taxon>Eukaryota</taxon>
        <taxon>Fungi</taxon>
        <taxon>Dikarya</taxon>
        <taxon>Ascomycota</taxon>
        <taxon>Pezizomycotina</taxon>
        <taxon>Sordariomycetes</taxon>
        <taxon>Hypocreomycetidae</taxon>
        <taxon>Glomerellales</taxon>
        <taxon>Glomerellaceae</taxon>
        <taxon>Colletotrichum</taxon>
        <taxon>Colletotrichum orchidearum species complex</taxon>
    </lineage>
</organism>
<sequence length="83" mass="8958">MTGKAVQQWADVLASRAQMYADCSEAVVLPDEVVCVDPTVSLASVSLKDERDMALRSVAPIPGLFKSWADKARMRAGERAPPP</sequence>
<keyword evidence="2" id="KW-1185">Reference proteome</keyword>
<gene>
    <name evidence="1" type="ORF">CMUS01_13141</name>
</gene>
<reference evidence="1" key="1">
    <citation type="journal article" date="2020" name="Phytopathology">
        <title>Genome Sequence Resources of Colletotrichum truncatum, C. plurivorum, C. musicola, and C. sojae: Four Species Pathogenic to Soybean (Glycine max).</title>
        <authorList>
            <person name="Rogerio F."/>
            <person name="Boufleur T.R."/>
            <person name="Ciampi-Guillardi M."/>
            <person name="Sukno S.A."/>
            <person name="Thon M.R."/>
            <person name="Massola Junior N.S."/>
            <person name="Baroncelli R."/>
        </authorList>
    </citation>
    <scope>NUCLEOTIDE SEQUENCE</scope>
    <source>
        <strain evidence="1">LFN0074</strain>
    </source>
</reference>
<dbReference type="EMBL" id="WIGM01000799">
    <property type="protein sequence ID" value="KAF6812099.1"/>
    <property type="molecule type" value="Genomic_DNA"/>
</dbReference>
<dbReference type="AlphaFoldDB" id="A0A8H6JFD6"/>
<name>A0A8H6JFD6_9PEZI</name>
<comment type="caution">
    <text evidence="1">The sequence shown here is derived from an EMBL/GenBank/DDBJ whole genome shotgun (WGS) entry which is preliminary data.</text>
</comment>
<accession>A0A8H6JFD6</accession>
<protein>
    <submittedName>
        <fullName evidence="1">Uncharacterized protein</fullName>
    </submittedName>
</protein>
<proteinExistence type="predicted"/>